<dbReference type="Pfam" id="PF00069">
    <property type="entry name" value="Pkinase"/>
    <property type="match status" value="1"/>
</dbReference>
<dbReference type="Proteomes" id="UP000504636">
    <property type="component" value="Unplaced"/>
</dbReference>
<dbReference type="InterPro" id="IPR011009">
    <property type="entry name" value="Kinase-like_dom_sf"/>
</dbReference>
<accession>A0A6A6YWT4</accession>
<dbReference type="PROSITE" id="PS50011">
    <property type="entry name" value="PROTEIN_KINASE_DOM"/>
    <property type="match status" value="1"/>
</dbReference>
<dbReference type="Gene3D" id="1.10.510.10">
    <property type="entry name" value="Transferase(Phosphotransferase) domain 1"/>
    <property type="match status" value="1"/>
</dbReference>
<evidence type="ECO:0000313" key="3">
    <source>
        <dbReference type="Proteomes" id="UP000504636"/>
    </source>
</evidence>
<dbReference type="SMART" id="SM00220">
    <property type="entry name" value="S_TKc"/>
    <property type="match status" value="1"/>
</dbReference>
<dbReference type="GO" id="GO:0004674">
    <property type="term" value="F:protein serine/threonine kinase activity"/>
    <property type="evidence" value="ECO:0007669"/>
    <property type="project" value="TreeGrafter"/>
</dbReference>
<dbReference type="RefSeq" id="XP_033580235.1">
    <property type="nucleotide sequence ID" value="XM_033713706.1"/>
</dbReference>
<dbReference type="PANTHER" id="PTHR24359">
    <property type="entry name" value="SERINE/THREONINE-PROTEIN KINASE SBK1"/>
    <property type="match status" value="1"/>
</dbReference>
<keyword evidence="2" id="KW-0418">Kinase</keyword>
<keyword evidence="3" id="KW-1185">Reference proteome</keyword>
<dbReference type="GeneID" id="54454599"/>
<sequence length="259" mass="29803">MCYEHLRGHPNIISMLAYGWRHERHAILPYIIVDYSPHGTLRDYLTNEKSVKTYRKRRLVMDVGKGLEALHSCGAVHGDLKLENVLVFNRSGDPQAGRIAKICDFGHSLLLSNYEEELKYRGTALYNAPEVRNQRQAPIPRNMLRKCDIWAFGLLAWEVLLDGEIYSNRIHNDYEIYDRTQLSGESHAKQVLSTALGSAREVPDEIPALYFRGVFLMTLQSKPQARTAFLSSNRPAARPHLDMGKSDWSFDMFRPERQK</sequence>
<gene>
    <name evidence="2 4" type="ORF">BDZ99DRAFT_252572</name>
</gene>
<evidence type="ECO:0000313" key="4">
    <source>
        <dbReference type="RefSeq" id="XP_033580235.1"/>
    </source>
</evidence>
<keyword evidence="2" id="KW-0808">Transferase</keyword>
<dbReference type="CDD" id="cd00180">
    <property type="entry name" value="PKc"/>
    <property type="match status" value="1"/>
</dbReference>
<dbReference type="EMBL" id="MU003696">
    <property type="protein sequence ID" value="KAF2813271.1"/>
    <property type="molecule type" value="Genomic_DNA"/>
</dbReference>
<dbReference type="PANTHER" id="PTHR24359:SF1">
    <property type="entry name" value="INHIBITOR OF NUCLEAR FACTOR KAPPA-B KINASE EPSILON SUBUNIT HOMOLOG 1-RELATED"/>
    <property type="match status" value="1"/>
</dbReference>
<name>A0A6A6YWT4_9PEZI</name>
<evidence type="ECO:0000259" key="1">
    <source>
        <dbReference type="PROSITE" id="PS50011"/>
    </source>
</evidence>
<reference evidence="2 4" key="1">
    <citation type="journal article" date="2020" name="Stud. Mycol.">
        <title>101 Dothideomycetes genomes: a test case for predicting lifestyles and emergence of pathogens.</title>
        <authorList>
            <person name="Haridas S."/>
            <person name="Albert R."/>
            <person name="Binder M."/>
            <person name="Bloem J."/>
            <person name="Labutti K."/>
            <person name="Salamov A."/>
            <person name="Andreopoulos B."/>
            <person name="Baker S."/>
            <person name="Barry K."/>
            <person name="Bills G."/>
            <person name="Bluhm B."/>
            <person name="Cannon C."/>
            <person name="Castanera R."/>
            <person name="Culley D."/>
            <person name="Daum C."/>
            <person name="Ezra D."/>
            <person name="Gonzalez J."/>
            <person name="Henrissat B."/>
            <person name="Kuo A."/>
            <person name="Liang C."/>
            <person name="Lipzen A."/>
            <person name="Lutzoni F."/>
            <person name="Magnuson J."/>
            <person name="Mondo S."/>
            <person name="Nolan M."/>
            <person name="Ohm R."/>
            <person name="Pangilinan J."/>
            <person name="Park H.-J."/>
            <person name="Ramirez L."/>
            <person name="Alfaro M."/>
            <person name="Sun H."/>
            <person name="Tritt A."/>
            <person name="Yoshinaga Y."/>
            <person name="Zwiers L.-H."/>
            <person name="Turgeon B."/>
            <person name="Goodwin S."/>
            <person name="Spatafora J."/>
            <person name="Crous P."/>
            <person name="Grigoriev I."/>
        </authorList>
    </citation>
    <scope>NUCLEOTIDE SEQUENCE</scope>
    <source>
        <strain evidence="2 4">CBS 304.34</strain>
    </source>
</reference>
<protein>
    <submittedName>
        <fullName evidence="2 4">Kinase-like protein</fullName>
    </submittedName>
</protein>
<feature type="domain" description="Protein kinase" evidence="1">
    <location>
        <begin position="1"/>
        <end position="241"/>
    </location>
</feature>
<dbReference type="GO" id="GO:0005524">
    <property type="term" value="F:ATP binding"/>
    <property type="evidence" value="ECO:0007669"/>
    <property type="project" value="InterPro"/>
</dbReference>
<evidence type="ECO:0000313" key="2">
    <source>
        <dbReference type="EMBL" id="KAF2813271.1"/>
    </source>
</evidence>
<dbReference type="SUPFAM" id="SSF56112">
    <property type="entry name" value="Protein kinase-like (PK-like)"/>
    <property type="match status" value="1"/>
</dbReference>
<reference evidence="4" key="2">
    <citation type="submission" date="2020-04" db="EMBL/GenBank/DDBJ databases">
        <authorList>
            <consortium name="NCBI Genome Project"/>
        </authorList>
    </citation>
    <scope>NUCLEOTIDE SEQUENCE</scope>
    <source>
        <strain evidence="4">CBS 304.34</strain>
    </source>
</reference>
<dbReference type="OrthoDB" id="626167at2759"/>
<proteinExistence type="predicted"/>
<organism evidence="2">
    <name type="scientific">Mytilinidion resinicola</name>
    <dbReference type="NCBI Taxonomy" id="574789"/>
    <lineage>
        <taxon>Eukaryota</taxon>
        <taxon>Fungi</taxon>
        <taxon>Dikarya</taxon>
        <taxon>Ascomycota</taxon>
        <taxon>Pezizomycotina</taxon>
        <taxon>Dothideomycetes</taxon>
        <taxon>Pleosporomycetidae</taxon>
        <taxon>Mytilinidiales</taxon>
        <taxon>Mytilinidiaceae</taxon>
        <taxon>Mytilinidion</taxon>
    </lineage>
</organism>
<reference evidence="4" key="3">
    <citation type="submission" date="2025-04" db="UniProtKB">
        <authorList>
            <consortium name="RefSeq"/>
        </authorList>
    </citation>
    <scope>IDENTIFICATION</scope>
    <source>
        <strain evidence="4">CBS 304.34</strain>
    </source>
</reference>
<dbReference type="InterPro" id="IPR000719">
    <property type="entry name" value="Prot_kinase_dom"/>
</dbReference>
<dbReference type="AlphaFoldDB" id="A0A6A6YWT4"/>